<dbReference type="InterPro" id="IPR050951">
    <property type="entry name" value="Retrovirus_Pol_polyprotein"/>
</dbReference>
<keyword evidence="5" id="KW-0378">Hydrolase</keyword>
<dbReference type="Gene3D" id="3.30.70.270">
    <property type="match status" value="2"/>
</dbReference>
<keyword evidence="3" id="KW-0540">Nuclease</keyword>
<dbReference type="PANTHER" id="PTHR37984:SF5">
    <property type="entry name" value="PROTEIN NYNRIN-LIKE"/>
    <property type="match status" value="1"/>
</dbReference>
<dbReference type="InterPro" id="IPR041588">
    <property type="entry name" value="Integrase_H2C2"/>
</dbReference>
<dbReference type="Pfam" id="PF17921">
    <property type="entry name" value="Integrase_H2C2"/>
    <property type="match status" value="1"/>
</dbReference>
<feature type="domain" description="Reverse transcriptase" evidence="7">
    <location>
        <begin position="33"/>
        <end position="212"/>
    </location>
</feature>
<dbReference type="InterPro" id="IPR043502">
    <property type="entry name" value="DNA/RNA_pol_sf"/>
</dbReference>
<dbReference type="FunFam" id="3.30.70.270:FF:000020">
    <property type="entry name" value="Transposon Tf2-6 polyprotein-like Protein"/>
    <property type="match status" value="1"/>
</dbReference>
<keyword evidence="2" id="KW-0548">Nucleotidyltransferase</keyword>
<evidence type="ECO:0000313" key="10">
    <source>
        <dbReference type="Proteomes" id="UP000663866"/>
    </source>
</evidence>
<dbReference type="PROSITE" id="PS50878">
    <property type="entry name" value="RT_POL"/>
    <property type="match status" value="1"/>
</dbReference>
<evidence type="ECO:0000259" key="7">
    <source>
        <dbReference type="PROSITE" id="PS50878"/>
    </source>
</evidence>
<evidence type="ECO:0000256" key="6">
    <source>
        <dbReference type="ARBA" id="ARBA00022918"/>
    </source>
</evidence>
<proteinExistence type="predicted"/>
<keyword evidence="1" id="KW-0808">Transferase</keyword>
<reference evidence="9" key="1">
    <citation type="submission" date="2021-02" db="EMBL/GenBank/DDBJ databases">
        <authorList>
            <person name="Nowell W R."/>
        </authorList>
    </citation>
    <scope>NUCLEOTIDE SEQUENCE</scope>
</reference>
<keyword evidence="6" id="KW-0695">RNA-directed DNA polymerase</keyword>
<name>A0A820N7N1_9BILA</name>
<dbReference type="InterPro" id="IPR000477">
    <property type="entry name" value="RT_dom"/>
</dbReference>
<evidence type="ECO:0000256" key="4">
    <source>
        <dbReference type="ARBA" id="ARBA00022759"/>
    </source>
</evidence>
<dbReference type="Gene3D" id="3.10.10.10">
    <property type="entry name" value="HIV Type 1 Reverse Transcriptase, subunit A, domain 1"/>
    <property type="match status" value="1"/>
</dbReference>
<dbReference type="FunFam" id="3.10.20.370:FF:000001">
    <property type="entry name" value="Retrovirus-related Pol polyprotein from transposon 17.6-like protein"/>
    <property type="match status" value="1"/>
</dbReference>
<keyword evidence="4" id="KW-0255">Endonuclease</keyword>
<evidence type="ECO:0000256" key="1">
    <source>
        <dbReference type="ARBA" id="ARBA00022679"/>
    </source>
</evidence>
<dbReference type="EMBL" id="CAJOBG010039471">
    <property type="protein sequence ID" value="CAF4386273.1"/>
    <property type="molecule type" value="Genomic_DNA"/>
</dbReference>
<dbReference type="Pfam" id="PF00078">
    <property type="entry name" value="RVT_1"/>
    <property type="match status" value="1"/>
</dbReference>
<protein>
    <recommendedName>
        <fullName evidence="7">Reverse transcriptase domain-containing protein</fullName>
    </recommendedName>
</protein>
<dbReference type="EMBL" id="CAJNRF010016419">
    <property type="protein sequence ID" value="CAF2200345.1"/>
    <property type="molecule type" value="Genomic_DNA"/>
</dbReference>
<gene>
    <name evidence="9" type="ORF">OVN521_LOCUS34016</name>
    <name evidence="8" type="ORF">WKI299_LOCUS34461</name>
</gene>
<comment type="caution">
    <text evidence="9">The sequence shown here is derived from an EMBL/GenBank/DDBJ whole genome shotgun (WGS) entry which is preliminary data.</text>
</comment>
<evidence type="ECO:0000256" key="3">
    <source>
        <dbReference type="ARBA" id="ARBA00022722"/>
    </source>
</evidence>
<dbReference type="Gene3D" id="3.10.20.370">
    <property type="match status" value="1"/>
</dbReference>
<dbReference type="GO" id="GO:0004519">
    <property type="term" value="F:endonuclease activity"/>
    <property type="evidence" value="ECO:0007669"/>
    <property type="project" value="UniProtKB-KW"/>
</dbReference>
<dbReference type="InterPro" id="IPR043128">
    <property type="entry name" value="Rev_trsase/Diguanyl_cyclase"/>
</dbReference>
<sequence>MIKTGLNLPVHSRVYRTDPIKQQHISTTIDDMLKSGQIQKTYSSWSSPVILVRKKEGTYRFVIAYRQLNNITERDSYPLPPIEETLNRLNGNTYFSKLDLKTGYHQIPIHSSDKEKTTFVTYNGIFHFNVMPQGLKNAPSSFQRIMYELLVNTRWDFCLVYIDDVIVFSQTFDQHVAHLNEIFSVLYNANLQLNPQKCSLFKDEINYLGHTINQQGIRPLQDNVESIIKLPTPTTPKQVHSFVQAANYYRDHIENFSKIAAPLYPYTKKNAIWKGWTPQMENAYNELKRRLTTSPVFLNFPDDKSPLVLSMDASGYGMGGVLRQITPEGSKVIKYVSKKLNIAQKKYSTTERECLALVWCICKLKEYIWGRPIQIETDHCPLCSFNKKKFQNSRIERWQLLLSEYDITKITYKHGKCNCDADLVSRFPYDEADIGDEEHSMCVRHYTQPSDNHIAALQINVITRSRAKQISTKLSVPSPFTSSSSNIITRSKTKKVNISLEFDTTPVPSSSTTPTIVSSSSSLIDFSIDRIRNDQVNDIDIQTRIQNIKDDPRKYLNDVVDQQILYKLVTRNGHTKIKLSWIPMSMIPDILSAYHDHPLSGHFGVIRTYNKIKDKFYWVKMLSSTKQYIRSCTQCAQFNVQRRKKPELLQKEPPPEGVFELMQMDFWKAPIRSSDGNQYVLIITD</sequence>
<dbReference type="FunFam" id="1.10.340.70:FF:000001">
    <property type="entry name" value="Retrovirus-related Pol polyprotein from transposon gypsy-like Protein"/>
    <property type="match status" value="1"/>
</dbReference>
<evidence type="ECO:0000256" key="2">
    <source>
        <dbReference type="ARBA" id="ARBA00022695"/>
    </source>
</evidence>
<dbReference type="Pfam" id="PF17917">
    <property type="entry name" value="RT_RNaseH"/>
    <property type="match status" value="1"/>
</dbReference>
<dbReference type="GO" id="GO:0003964">
    <property type="term" value="F:RNA-directed DNA polymerase activity"/>
    <property type="evidence" value="ECO:0007669"/>
    <property type="project" value="UniProtKB-KW"/>
</dbReference>
<dbReference type="PANTHER" id="PTHR37984">
    <property type="entry name" value="PROTEIN CBG26694"/>
    <property type="match status" value="1"/>
</dbReference>
<dbReference type="CDD" id="cd09274">
    <property type="entry name" value="RNase_HI_RT_Ty3"/>
    <property type="match status" value="1"/>
</dbReference>
<evidence type="ECO:0000313" key="8">
    <source>
        <dbReference type="EMBL" id="CAF2200345.1"/>
    </source>
</evidence>
<dbReference type="Proteomes" id="UP000663856">
    <property type="component" value="Unassembled WGS sequence"/>
</dbReference>
<keyword evidence="10" id="KW-1185">Reference proteome</keyword>
<dbReference type="CDD" id="cd01647">
    <property type="entry name" value="RT_LTR"/>
    <property type="match status" value="1"/>
</dbReference>
<evidence type="ECO:0000313" key="9">
    <source>
        <dbReference type="EMBL" id="CAF4386273.1"/>
    </source>
</evidence>
<dbReference type="GO" id="GO:0016787">
    <property type="term" value="F:hydrolase activity"/>
    <property type="evidence" value="ECO:0007669"/>
    <property type="project" value="UniProtKB-KW"/>
</dbReference>
<evidence type="ECO:0000256" key="5">
    <source>
        <dbReference type="ARBA" id="ARBA00022801"/>
    </source>
</evidence>
<accession>A0A820N7N1</accession>
<dbReference type="Gene3D" id="1.10.340.70">
    <property type="match status" value="1"/>
</dbReference>
<dbReference type="SUPFAM" id="SSF56672">
    <property type="entry name" value="DNA/RNA polymerases"/>
    <property type="match status" value="1"/>
</dbReference>
<dbReference type="AlphaFoldDB" id="A0A820N7N1"/>
<organism evidence="9 10">
    <name type="scientific">Rotaria magnacalcarata</name>
    <dbReference type="NCBI Taxonomy" id="392030"/>
    <lineage>
        <taxon>Eukaryota</taxon>
        <taxon>Metazoa</taxon>
        <taxon>Spiralia</taxon>
        <taxon>Gnathifera</taxon>
        <taxon>Rotifera</taxon>
        <taxon>Eurotatoria</taxon>
        <taxon>Bdelloidea</taxon>
        <taxon>Philodinida</taxon>
        <taxon>Philodinidae</taxon>
        <taxon>Rotaria</taxon>
    </lineage>
</organism>
<dbReference type="Proteomes" id="UP000663866">
    <property type="component" value="Unassembled WGS sequence"/>
</dbReference>
<dbReference type="InterPro" id="IPR041373">
    <property type="entry name" value="RT_RNaseH"/>
</dbReference>